<dbReference type="PANTHER" id="PTHR43685:SF2">
    <property type="entry name" value="GLYCOSYLTRANSFERASE 2-LIKE DOMAIN-CONTAINING PROTEIN"/>
    <property type="match status" value="1"/>
</dbReference>
<feature type="domain" description="Glycosyltransferase 2-like" evidence="1">
    <location>
        <begin position="6"/>
        <end position="168"/>
    </location>
</feature>
<dbReference type="InterPro" id="IPR029044">
    <property type="entry name" value="Nucleotide-diphossugar_trans"/>
</dbReference>
<dbReference type="SUPFAM" id="SSF53448">
    <property type="entry name" value="Nucleotide-diphospho-sugar transferases"/>
    <property type="match status" value="1"/>
</dbReference>
<dbReference type="PANTHER" id="PTHR43685">
    <property type="entry name" value="GLYCOSYLTRANSFERASE"/>
    <property type="match status" value="1"/>
</dbReference>
<accession>A0AAE9SIB3</accession>
<dbReference type="AlphaFoldDB" id="A0AAE9SIB3"/>
<name>A0AAE9SIB3_9SPIR</name>
<protein>
    <submittedName>
        <fullName evidence="2">Glycosyltransferase</fullName>
    </submittedName>
</protein>
<organism evidence="2 3">
    <name type="scientific">Treponema putidum</name>
    <dbReference type="NCBI Taxonomy" id="221027"/>
    <lineage>
        <taxon>Bacteria</taxon>
        <taxon>Pseudomonadati</taxon>
        <taxon>Spirochaetota</taxon>
        <taxon>Spirochaetia</taxon>
        <taxon>Spirochaetales</taxon>
        <taxon>Treponemataceae</taxon>
        <taxon>Treponema</taxon>
    </lineage>
</organism>
<dbReference type="EMBL" id="CP038804">
    <property type="protein sequence ID" value="UTY34878.1"/>
    <property type="molecule type" value="Genomic_DNA"/>
</dbReference>
<evidence type="ECO:0000259" key="1">
    <source>
        <dbReference type="Pfam" id="PF00535"/>
    </source>
</evidence>
<dbReference type="Proteomes" id="UP001058682">
    <property type="component" value="Chromosome"/>
</dbReference>
<sequence>MNDTITIIIPTYNKVDFISQTIESALNQTYSDYKILVVDDCSSDGTDLIVKKYISDKLRYIRHEKNLGPSVTYNDGILMSDSKYVTILDNDDILLPNHLELIMQEFKKDEHLDVVFSRLAVIDENNNITNERRINTNKDKYSLIRQAFYVSNIFPSPGVAFNKTFFKQIGLFNTGLILMHDYALNIKTVVYGRFTILPQITVYYRRFSDNKKNLSALGEWQHNCEVFERNIVRDIIFDSIPKDEFTSFFPQFTNVGNTEYTDFLLIKEACLSQSHDLNEWGFSRIQKYLDDNRDFFTNNVFNFQYTDYIDLYKKRIKLNYTQLTRKQKLIKMLKKIIRSTIGRLYKML</sequence>
<proteinExistence type="predicted"/>
<gene>
    <name evidence="2" type="ORF">E4N74_03720</name>
</gene>
<dbReference type="InterPro" id="IPR001173">
    <property type="entry name" value="Glyco_trans_2-like"/>
</dbReference>
<dbReference type="Gene3D" id="3.90.550.10">
    <property type="entry name" value="Spore Coat Polysaccharide Biosynthesis Protein SpsA, Chain A"/>
    <property type="match status" value="1"/>
</dbReference>
<evidence type="ECO:0000313" key="2">
    <source>
        <dbReference type="EMBL" id="UTY34878.1"/>
    </source>
</evidence>
<dbReference type="InterPro" id="IPR050834">
    <property type="entry name" value="Glycosyltransf_2"/>
</dbReference>
<evidence type="ECO:0000313" key="3">
    <source>
        <dbReference type="Proteomes" id="UP001058682"/>
    </source>
</evidence>
<reference evidence="2" key="1">
    <citation type="submission" date="2019-04" db="EMBL/GenBank/DDBJ databases">
        <title>Whole genome sequencing of oral phylogroup 2 treponemes.</title>
        <authorList>
            <person name="Chan Y."/>
            <person name="Zeng H.H."/>
            <person name="Yu X.L."/>
            <person name="Leung W.K."/>
            <person name="Watt R.M."/>
        </authorList>
    </citation>
    <scope>NUCLEOTIDE SEQUENCE</scope>
    <source>
        <strain evidence="2">OMZ 835</strain>
    </source>
</reference>
<dbReference type="Pfam" id="PF00535">
    <property type="entry name" value="Glycos_transf_2"/>
    <property type="match status" value="1"/>
</dbReference>